<dbReference type="AlphaFoldDB" id="A0A1Q9YJ68"/>
<dbReference type="InterPro" id="IPR014976">
    <property type="entry name" value="AbpA_HamA_C"/>
</dbReference>
<dbReference type="Proteomes" id="UP000186758">
    <property type="component" value="Unassembled WGS sequence"/>
</dbReference>
<feature type="domain" description="Anti-bacteriophage protein A/HamA C-terminal" evidence="1">
    <location>
        <begin position="199"/>
        <end position="480"/>
    </location>
</feature>
<comment type="caution">
    <text evidence="2">The sequence shown here is derived from an EMBL/GenBank/DDBJ whole genome shotgun (WGS) entry which is preliminary data.</text>
</comment>
<proteinExistence type="predicted"/>
<dbReference type="EMBL" id="MPJZ01000068">
    <property type="protein sequence ID" value="OLU44443.1"/>
    <property type="molecule type" value="Genomic_DNA"/>
</dbReference>
<evidence type="ECO:0000259" key="1">
    <source>
        <dbReference type="Pfam" id="PF08878"/>
    </source>
</evidence>
<name>A0A1Q9YJ68_9FIRM</name>
<evidence type="ECO:0000313" key="2">
    <source>
        <dbReference type="EMBL" id="OLU44443.1"/>
    </source>
</evidence>
<reference evidence="2 3" key="1">
    <citation type="submission" date="2016-11" db="EMBL/GenBank/DDBJ databases">
        <title>Description of two novel members of the family Erysipelotrichaceae: Ileibacterium lipovorans gen. nov., sp. nov. and Dubosiella newyorkensis, gen. nov., sp. nov.</title>
        <authorList>
            <person name="Cox L.M."/>
            <person name="Sohn J."/>
            <person name="Tyrrell K.L."/>
            <person name="Citron D.M."/>
            <person name="Lawson P.A."/>
            <person name="Patel N.B."/>
            <person name="Iizumi T."/>
            <person name="Perez-Perez G.I."/>
            <person name="Goldstein E.J."/>
            <person name="Blaser M.J."/>
        </authorList>
    </citation>
    <scope>NUCLEOTIDE SEQUENCE [LARGE SCALE GENOMIC DNA]</scope>
    <source>
        <strain evidence="2 3">NYU-BL-K8</strain>
    </source>
</reference>
<evidence type="ECO:0000313" key="3">
    <source>
        <dbReference type="Proteomes" id="UP000186758"/>
    </source>
</evidence>
<organism evidence="2 3">
    <name type="scientific">Faecalibaculum rodentium</name>
    <dbReference type="NCBI Taxonomy" id="1702221"/>
    <lineage>
        <taxon>Bacteria</taxon>
        <taxon>Bacillati</taxon>
        <taxon>Bacillota</taxon>
        <taxon>Erysipelotrichia</taxon>
        <taxon>Erysipelotrichales</taxon>
        <taxon>Erysipelotrichaceae</taxon>
        <taxon>Faecalibaculum</taxon>
    </lineage>
</organism>
<gene>
    <name evidence="2" type="ORF">BO223_08285</name>
</gene>
<protein>
    <recommendedName>
        <fullName evidence="1">Anti-bacteriophage protein A/HamA C-terminal domain-containing protein</fullName>
    </recommendedName>
</protein>
<accession>A0A1Q9YJ68</accession>
<sequence length="486" mass="55177">MLRLCLATMINLIFQAKVSGTTVEKICDAIFSVYGLNFQDCGSTKDHLKNGHDDATRDLKNAANPINTPLKVTKANFIKYICPLIRPEYQEALIKSIQEILRADETIDDEAIVGYGKGYEKRSLINKNTFCFSETMVSVLTYAIVNKRSTDCQDAVKLISKNKNFLNEVKNNGRKIYLEEKALLLGLPIKATLHDPDFDKAFIKRHEEVLDTTNPTRVSVFTVGMGNKQFKFKNATEFIMDNLSSYVMSREVLNHPEKQKNPARLGIDALRKLTKEANLRKDEALGDIFLYIFLEQVLGAPKIMSKLELNSVPGESHTDGMHLMQLKKEGLPFKQIIFGAAKIVNSLNDAINSVFDKVVRIENQSDDELQILDYSIGSRLFSQEDSEAIREFLIPQKQTGLEPERAYACFIGYTLQLDPSGMSNAQYIEKVVEQTKSDMNMAVKFIKERIIKLDLSDYDFYFYFVPFNNANDERISIINEITASDN</sequence>
<dbReference type="Pfam" id="PF08878">
    <property type="entry name" value="HamA"/>
    <property type="match status" value="1"/>
</dbReference>